<dbReference type="AlphaFoldDB" id="A0A238ZSM7"/>
<dbReference type="EMBL" id="FZNN01000040">
    <property type="protein sequence ID" value="SNR86350.1"/>
    <property type="molecule type" value="Genomic_DNA"/>
</dbReference>
<dbReference type="OrthoDB" id="8453416at2"/>
<gene>
    <name evidence="1" type="ORF">SAMN06265370_1408</name>
</gene>
<reference evidence="1 2" key="1">
    <citation type="submission" date="2017-06" db="EMBL/GenBank/DDBJ databases">
        <authorList>
            <person name="Kim H.J."/>
            <person name="Triplett B.A."/>
        </authorList>
    </citation>
    <scope>NUCLEOTIDE SEQUENCE [LARGE SCALE GENOMIC DNA]</scope>
    <source>
        <strain evidence="1 2">DSM 29052</strain>
    </source>
</reference>
<organism evidence="1 2">
    <name type="scientific">Puniceibacterium sediminis</name>
    <dbReference type="NCBI Taxonomy" id="1608407"/>
    <lineage>
        <taxon>Bacteria</taxon>
        <taxon>Pseudomonadati</taxon>
        <taxon>Pseudomonadota</taxon>
        <taxon>Alphaproteobacteria</taxon>
        <taxon>Rhodobacterales</taxon>
        <taxon>Paracoccaceae</taxon>
        <taxon>Puniceibacterium</taxon>
    </lineage>
</organism>
<evidence type="ECO:0000313" key="2">
    <source>
        <dbReference type="Proteomes" id="UP000198417"/>
    </source>
</evidence>
<accession>A0A238ZSM7</accession>
<name>A0A238ZSM7_9RHOB</name>
<sequence>MFLSRKKMVLVSVAILAATLLAGGFVMFRTVSQGKDLFRLNKALLEEGYYMADFEFKMMGIVYYLDKGHYLEALSTLSQLHSRLSNRAGLNKVPQFASTEEELEFYLGLQNPKTGAFMDESFPYCTFNEPTENVVAHIATLARETGSPVQLKYPLRYLDEVNTPEKLRAFLDDVSNIGWLGNRFPETTFVFARSLASSVNGEGVIRESGLYEFSEVYEATLLDWLYENQDPETGYWGPKLRGTGQLARLDLNNTASIIKVFVDRNGEHIRDAYPLRYRDRLFATTLGVIDRPLPPEDALDEWHDWNIATTKGIRMLLRYFWADASEAEKQRAMDLIADHVRIKFERFYVAEDGGFSLYPDSQHASLDGTATMVLGDIGAFSTERQARLWGDPEAIIEDLGRVETFAITPEDLAVISAKPQVNSLRFYLRGPDYGNLSANVSALMYPQQTVVLDATELVPNVLTWLEEQPVSMGNWTSKQSLESYYSSVKMSAPRVLGNGKELEGVSDLFAWSEKLTIVAFDQLQIPIYRMEFVRPADF</sequence>
<protein>
    <submittedName>
        <fullName evidence="1">Uncharacterized protein</fullName>
    </submittedName>
</protein>
<dbReference type="Proteomes" id="UP000198417">
    <property type="component" value="Unassembled WGS sequence"/>
</dbReference>
<evidence type="ECO:0000313" key="1">
    <source>
        <dbReference type="EMBL" id="SNR86350.1"/>
    </source>
</evidence>
<proteinExistence type="predicted"/>
<keyword evidence="2" id="KW-1185">Reference proteome</keyword>